<dbReference type="Proteomes" id="UP000218267">
    <property type="component" value="Chromosome"/>
</dbReference>
<name>A0A1Y1CK24_9BACT</name>
<keyword evidence="1" id="KW-0812">Transmembrane</keyword>
<dbReference type="AlphaFoldDB" id="A0A1Y1CK24"/>
<dbReference type="RefSeq" id="WP_096429567.1">
    <property type="nucleotide sequence ID" value="NZ_AP018042.1"/>
</dbReference>
<feature type="transmembrane region" description="Helical" evidence="1">
    <location>
        <begin position="9"/>
        <end position="27"/>
    </location>
</feature>
<accession>A0A1Y1CK24</accession>
<organism evidence="2 3">
    <name type="scientific">Labilibaculum antarcticum</name>
    <dbReference type="NCBI Taxonomy" id="1717717"/>
    <lineage>
        <taxon>Bacteria</taxon>
        <taxon>Pseudomonadati</taxon>
        <taxon>Bacteroidota</taxon>
        <taxon>Bacteroidia</taxon>
        <taxon>Marinilabiliales</taxon>
        <taxon>Marinifilaceae</taxon>
        <taxon>Labilibaculum</taxon>
    </lineage>
</organism>
<keyword evidence="1" id="KW-0472">Membrane</keyword>
<dbReference type="OrthoDB" id="1119883at2"/>
<keyword evidence="1" id="KW-1133">Transmembrane helix</keyword>
<gene>
    <name evidence="2" type="ORF">ALGA_2400</name>
</gene>
<reference evidence="2 3" key="1">
    <citation type="journal article" date="2018" name="Mar. Genomics">
        <title>Complete genome sequence of Marinifilaceae bacterium strain SPP2, isolated from the Antarctic marine sediment.</title>
        <authorList>
            <person name="Watanabe M."/>
            <person name="Kojima H."/>
            <person name="Fukui M."/>
        </authorList>
    </citation>
    <scope>NUCLEOTIDE SEQUENCE [LARGE SCALE GENOMIC DNA]</scope>
    <source>
        <strain evidence="2 3">SPP2</strain>
    </source>
</reference>
<evidence type="ECO:0008006" key="4">
    <source>
        <dbReference type="Google" id="ProtNLM"/>
    </source>
</evidence>
<protein>
    <recommendedName>
        <fullName evidence="4">DUF304 domain-containing protein</fullName>
    </recommendedName>
</protein>
<evidence type="ECO:0000313" key="3">
    <source>
        <dbReference type="Proteomes" id="UP000218267"/>
    </source>
</evidence>
<keyword evidence="3" id="KW-1185">Reference proteome</keyword>
<sequence length="151" mass="17207">MIHNKLDKLFGQAGSILGWILMLVGIYSAILPLSILLVLIGSFMAFSHSGIYLDQEDKKYKFYYAYFGIFKSGSWRSLKNIDRVAGISSIIVRDSYIPVQKGTNLKKNDCFVVLFLKNQNRKIPFKRCKDLLEAKLEAQKIGQLLNLNVVQ</sequence>
<dbReference type="EMBL" id="AP018042">
    <property type="protein sequence ID" value="BAX80727.1"/>
    <property type="molecule type" value="Genomic_DNA"/>
</dbReference>
<reference evidence="3" key="2">
    <citation type="journal article" date="2020" name="Antonie Van Leeuwenhoek">
        <title>Labilibaculum antarcticum sp. nov., a novel facultative anaerobic, psychrotorelant bacterium isolated from marine sediment of Antarctica.</title>
        <authorList>
            <person name="Watanabe M."/>
            <person name="Kojima H."/>
            <person name="Fukui M."/>
        </authorList>
    </citation>
    <scope>NUCLEOTIDE SEQUENCE [LARGE SCALE GENOMIC DNA]</scope>
    <source>
        <strain evidence="3">SPP2</strain>
    </source>
</reference>
<proteinExistence type="predicted"/>
<evidence type="ECO:0000256" key="1">
    <source>
        <dbReference type="SAM" id="Phobius"/>
    </source>
</evidence>
<dbReference type="KEGG" id="mbas:ALGA_2400"/>
<evidence type="ECO:0000313" key="2">
    <source>
        <dbReference type="EMBL" id="BAX80727.1"/>
    </source>
</evidence>